<feature type="transmembrane region" description="Helical" evidence="2">
    <location>
        <begin position="90"/>
        <end position="110"/>
    </location>
</feature>
<organism evidence="3">
    <name type="scientific">Spumella elongata</name>
    <dbReference type="NCBI Taxonomy" id="89044"/>
    <lineage>
        <taxon>Eukaryota</taxon>
        <taxon>Sar</taxon>
        <taxon>Stramenopiles</taxon>
        <taxon>Ochrophyta</taxon>
        <taxon>Chrysophyceae</taxon>
        <taxon>Chromulinales</taxon>
        <taxon>Chromulinaceae</taxon>
        <taxon>Spumella</taxon>
    </lineage>
</organism>
<dbReference type="GO" id="GO:0005254">
    <property type="term" value="F:chloride channel activity"/>
    <property type="evidence" value="ECO:0007669"/>
    <property type="project" value="InterPro"/>
</dbReference>
<feature type="transmembrane region" description="Helical" evidence="2">
    <location>
        <begin position="122"/>
        <end position="142"/>
    </location>
</feature>
<gene>
    <name evidence="3" type="ORF">SELO1098_LOCUS18419</name>
</gene>
<feature type="region of interest" description="Disordered" evidence="1">
    <location>
        <begin position="223"/>
        <end position="250"/>
    </location>
</feature>
<dbReference type="InterPro" id="IPR021134">
    <property type="entry name" value="Bestrophin-like"/>
</dbReference>
<keyword evidence="2" id="KW-0472">Membrane</keyword>
<keyword evidence="2" id="KW-1133">Transmembrane helix</keyword>
<dbReference type="Pfam" id="PF01062">
    <property type="entry name" value="Bestrophin"/>
    <property type="match status" value="1"/>
</dbReference>
<proteinExistence type="predicted"/>
<keyword evidence="2" id="KW-0812">Transmembrane</keyword>
<evidence type="ECO:0000256" key="2">
    <source>
        <dbReference type="SAM" id="Phobius"/>
    </source>
</evidence>
<evidence type="ECO:0000313" key="3">
    <source>
        <dbReference type="EMBL" id="CAE0289576.1"/>
    </source>
</evidence>
<accession>A0A7S3HAR9</accession>
<dbReference type="AlphaFoldDB" id="A0A7S3HAR9"/>
<feature type="compositionally biased region" description="Low complexity" evidence="1">
    <location>
        <begin position="241"/>
        <end position="250"/>
    </location>
</feature>
<evidence type="ECO:0000256" key="1">
    <source>
        <dbReference type="SAM" id="MobiDB-lite"/>
    </source>
</evidence>
<feature type="compositionally biased region" description="Polar residues" evidence="1">
    <location>
        <begin position="223"/>
        <end position="239"/>
    </location>
</feature>
<sequence length="463" mass="51990">MSTMNPLNIESISRKSAISPELAAQLAGEEKFRKQTLDQKPIPMEKEEHLLDPWFYKCDDKIVKYDMRELGRWKAIVSCWYTVLSDWDTWNHLTFLTIVCFFTMFMVIITGSTRSVYDNNSVVNKALTLVSFVFAGYVAIVINRWDRIRNATIGQMWGALENLNMISMSILIKQAPPAEEAELSARLMRYSRLAMILTFRALQPGAETDTLESLLIRPADNRTMSAQSDASERQMSSFAHSVDGGSNNNGNAVSSALPPAEQQELMTEEERQWLLAATPGTRPLMVVSWLEGYFDSLHAAGYQSNELALTGIMVNLFSVRGGIGATLGAIGAQLPYPYVHLVYWTIQVVLVALSIETGVILAADTYFKNNGQGDYSPVDDSPNVWPQDSNLWYFNKFMQITVSNVIFALFTEGLLKVCDKLSNPCSLEETSFSERVYGTFMFNNCRALRAGHISYAHMKSKND</sequence>
<name>A0A7S3HAR9_9STRA</name>
<reference evidence="3" key="1">
    <citation type="submission" date="2021-01" db="EMBL/GenBank/DDBJ databases">
        <authorList>
            <person name="Corre E."/>
            <person name="Pelletier E."/>
            <person name="Niang G."/>
            <person name="Scheremetjew M."/>
            <person name="Finn R."/>
            <person name="Kale V."/>
            <person name="Holt S."/>
            <person name="Cochrane G."/>
            <person name="Meng A."/>
            <person name="Brown T."/>
            <person name="Cohen L."/>
        </authorList>
    </citation>
    <scope>NUCLEOTIDE SEQUENCE</scope>
    <source>
        <strain evidence="3">CCAP 955/1</strain>
    </source>
</reference>
<protein>
    <submittedName>
        <fullName evidence="3">Uncharacterized protein</fullName>
    </submittedName>
</protein>
<dbReference type="EMBL" id="HBIC01035980">
    <property type="protein sequence ID" value="CAE0289576.1"/>
    <property type="molecule type" value="Transcribed_RNA"/>
</dbReference>